<proteinExistence type="predicted"/>
<gene>
    <name evidence="1" type="ORF">E3J62_05300</name>
</gene>
<evidence type="ECO:0000313" key="2">
    <source>
        <dbReference type="Proteomes" id="UP000315525"/>
    </source>
</evidence>
<sequence length="304" mass="34444">MAQQDDINLAYYFVFFADVLGQRQRLRDLRELPTSSQDEEKVISILRDTAGFLPHLRKWYQSYLDAWQSESSLVVELDEPVRTAMREARRIEVDYRYFSDCIVIAVCLLDDGHENCRPMSGVTAALVAACGMHVLCLCARKAIRGGVDVGLAIPLEDGEIYGPAVVRAVHLESEFAGYPRIVVGNELKHYLHVVANQKANTPFGQVARKLAISCERMFFTDCDGRTALDFLGSEFKEYGVRPILDELLPKAYGFVRSEQERWRSAGNTKLASRYDSLWSYFESRADVWGIDVQQFEDALDSSSD</sequence>
<protein>
    <submittedName>
        <fullName evidence="1">Uncharacterized protein</fullName>
    </submittedName>
</protein>
<organism evidence="1 2">
    <name type="scientific">candidate division TA06 bacterium</name>
    <dbReference type="NCBI Taxonomy" id="2250710"/>
    <lineage>
        <taxon>Bacteria</taxon>
        <taxon>Bacteria division TA06</taxon>
    </lineage>
</organism>
<dbReference type="EMBL" id="SOJN01000066">
    <property type="protein sequence ID" value="TET46101.1"/>
    <property type="molecule type" value="Genomic_DNA"/>
</dbReference>
<accession>A0A523UUX9</accession>
<name>A0A523UUX9_UNCT6</name>
<dbReference type="Proteomes" id="UP000315525">
    <property type="component" value="Unassembled WGS sequence"/>
</dbReference>
<comment type="caution">
    <text evidence="1">The sequence shown here is derived from an EMBL/GenBank/DDBJ whole genome shotgun (WGS) entry which is preliminary data.</text>
</comment>
<evidence type="ECO:0000313" key="1">
    <source>
        <dbReference type="EMBL" id="TET46101.1"/>
    </source>
</evidence>
<dbReference type="AlphaFoldDB" id="A0A523UUX9"/>
<reference evidence="1 2" key="1">
    <citation type="submission" date="2019-03" db="EMBL/GenBank/DDBJ databases">
        <title>Metabolic potential of uncultured bacteria and archaea associated with petroleum seepage in deep-sea sediments.</title>
        <authorList>
            <person name="Dong X."/>
            <person name="Hubert C."/>
        </authorList>
    </citation>
    <scope>NUCLEOTIDE SEQUENCE [LARGE SCALE GENOMIC DNA]</scope>
    <source>
        <strain evidence="1">E44_bin18</strain>
    </source>
</reference>